<comment type="caution">
    <text evidence="5">The sequence shown here is derived from an EMBL/GenBank/DDBJ whole genome shotgun (WGS) entry which is preliminary data.</text>
</comment>
<evidence type="ECO:0000256" key="2">
    <source>
        <dbReference type="ARBA" id="ARBA00022884"/>
    </source>
</evidence>
<dbReference type="SUPFAM" id="SSF54768">
    <property type="entry name" value="dsRNA-binding domain-like"/>
    <property type="match status" value="1"/>
</dbReference>
<gene>
    <name evidence="5" type="ORF">J1N35_036422</name>
</gene>
<organism evidence="5 6">
    <name type="scientific">Gossypium stocksii</name>
    <dbReference type="NCBI Taxonomy" id="47602"/>
    <lineage>
        <taxon>Eukaryota</taxon>
        <taxon>Viridiplantae</taxon>
        <taxon>Streptophyta</taxon>
        <taxon>Embryophyta</taxon>
        <taxon>Tracheophyta</taxon>
        <taxon>Spermatophyta</taxon>
        <taxon>Magnoliopsida</taxon>
        <taxon>eudicotyledons</taxon>
        <taxon>Gunneridae</taxon>
        <taxon>Pentapetalae</taxon>
        <taxon>rosids</taxon>
        <taxon>malvids</taxon>
        <taxon>Malvales</taxon>
        <taxon>Malvaceae</taxon>
        <taxon>Malvoideae</taxon>
        <taxon>Gossypium</taxon>
    </lineage>
</organism>
<sequence>MRVFLDISTPLTAAGVVAEGLAQHLHKNRLQEYAQRSGVGLPVYHSFNEGFAHAPRFKATARVGRVTYTSRLTFPHRKEAEQNVARVQSH</sequence>
<dbReference type="Proteomes" id="UP000828251">
    <property type="component" value="Unassembled WGS sequence"/>
</dbReference>
<evidence type="ECO:0000256" key="3">
    <source>
        <dbReference type="PROSITE-ProRule" id="PRU00266"/>
    </source>
</evidence>
<dbReference type="GO" id="GO:0003723">
    <property type="term" value="F:RNA binding"/>
    <property type="evidence" value="ECO:0007669"/>
    <property type="project" value="UniProtKB-UniRule"/>
</dbReference>
<dbReference type="PANTHER" id="PTHR46031">
    <property type="match status" value="1"/>
</dbReference>
<protein>
    <recommendedName>
        <fullName evidence="4">DRBM domain-containing protein</fullName>
    </recommendedName>
</protein>
<accession>A0A9D3UIE4</accession>
<reference evidence="5 6" key="1">
    <citation type="journal article" date="2021" name="Plant Biotechnol. J.">
        <title>Multi-omics assisted identification of the key and species-specific regulatory components of drought-tolerant mechanisms in Gossypium stocksii.</title>
        <authorList>
            <person name="Yu D."/>
            <person name="Ke L."/>
            <person name="Zhang D."/>
            <person name="Wu Y."/>
            <person name="Sun Y."/>
            <person name="Mei J."/>
            <person name="Sun J."/>
            <person name="Sun Y."/>
        </authorList>
    </citation>
    <scope>NUCLEOTIDE SEQUENCE [LARGE SCALE GENOMIC DNA]</scope>
    <source>
        <strain evidence="6">cv. E1</strain>
        <tissue evidence="5">Leaf</tissue>
    </source>
</reference>
<dbReference type="InterPro" id="IPR014720">
    <property type="entry name" value="dsRBD_dom"/>
</dbReference>
<keyword evidence="1" id="KW-0677">Repeat</keyword>
<keyword evidence="2 3" id="KW-0694">RNA-binding</keyword>
<dbReference type="OrthoDB" id="995632at2759"/>
<dbReference type="PANTHER" id="PTHR46031:SF37">
    <property type="entry name" value="DRBM DOMAIN-CONTAINING PROTEIN"/>
    <property type="match status" value="1"/>
</dbReference>
<dbReference type="AlphaFoldDB" id="A0A9D3UIE4"/>
<evidence type="ECO:0000256" key="1">
    <source>
        <dbReference type="ARBA" id="ARBA00022737"/>
    </source>
</evidence>
<feature type="domain" description="DRBM" evidence="4">
    <location>
        <begin position="25"/>
        <end position="90"/>
    </location>
</feature>
<dbReference type="EMBL" id="JAIQCV010000011">
    <property type="protein sequence ID" value="KAH1045638.1"/>
    <property type="molecule type" value="Genomic_DNA"/>
</dbReference>
<name>A0A9D3UIE4_9ROSI</name>
<evidence type="ECO:0000313" key="5">
    <source>
        <dbReference type="EMBL" id="KAH1045638.1"/>
    </source>
</evidence>
<evidence type="ECO:0000259" key="4">
    <source>
        <dbReference type="PROSITE" id="PS50137"/>
    </source>
</evidence>
<keyword evidence="6" id="KW-1185">Reference proteome</keyword>
<proteinExistence type="predicted"/>
<evidence type="ECO:0000313" key="6">
    <source>
        <dbReference type="Proteomes" id="UP000828251"/>
    </source>
</evidence>
<dbReference type="Pfam" id="PF00035">
    <property type="entry name" value="dsrm"/>
    <property type="match status" value="1"/>
</dbReference>
<dbReference type="PROSITE" id="PS50137">
    <property type="entry name" value="DS_RBD"/>
    <property type="match status" value="1"/>
</dbReference>
<dbReference type="SMART" id="SM00358">
    <property type="entry name" value="DSRM"/>
    <property type="match status" value="1"/>
</dbReference>
<dbReference type="Gene3D" id="3.30.160.20">
    <property type="match status" value="1"/>
</dbReference>